<dbReference type="KEGG" id="ang:An18g04740"/>
<dbReference type="RefSeq" id="XP_059602950.1">
    <property type="nucleotide sequence ID" value="XM_059745790.1"/>
</dbReference>
<keyword evidence="1" id="KW-1133">Transmembrane helix</keyword>
<keyword evidence="1" id="KW-0472">Membrane</keyword>
<proteinExistence type="predicted"/>
<name>A0AAJ8BSA3_ASPNG</name>
<keyword evidence="1" id="KW-0812">Transmembrane</keyword>
<dbReference type="VEuPathDB" id="FungiDB:An18g04740"/>
<reference evidence="2" key="1">
    <citation type="submission" date="2025-02" db="EMBL/GenBank/DDBJ databases">
        <authorList>
            <consortium name="NCBI Genome Project"/>
        </authorList>
    </citation>
    <scope>NUCLEOTIDE SEQUENCE</scope>
</reference>
<accession>A0AAJ8BSA3</accession>
<evidence type="ECO:0000313" key="2">
    <source>
        <dbReference type="RefSeq" id="XP_059602950.1"/>
    </source>
</evidence>
<organism evidence="2">
    <name type="scientific">Aspergillus niger</name>
    <dbReference type="NCBI Taxonomy" id="5061"/>
    <lineage>
        <taxon>Eukaryota</taxon>
        <taxon>Fungi</taxon>
        <taxon>Dikarya</taxon>
        <taxon>Ascomycota</taxon>
        <taxon>Pezizomycotina</taxon>
        <taxon>Eurotiomycetes</taxon>
        <taxon>Eurotiomycetidae</taxon>
        <taxon>Eurotiales</taxon>
        <taxon>Aspergillaceae</taxon>
        <taxon>Aspergillus</taxon>
        <taxon>Aspergillus subgen. Circumdati</taxon>
    </lineage>
</organism>
<sequence length="101" mass="11224">MDKPVRHSREMSDMARLDLERVDRPGKIIKISKCDSWNLTILGKESALRLGGGFGIMYGLVCRLIVFGLLGGREKSKEKGTAALSGDHSSNYWTVNRDCLP</sequence>
<evidence type="ECO:0000256" key="1">
    <source>
        <dbReference type="SAM" id="Phobius"/>
    </source>
</evidence>
<dbReference type="AlphaFoldDB" id="A0AAJ8BSA3"/>
<reference evidence="2" key="2">
    <citation type="submission" date="2025-08" db="UniProtKB">
        <authorList>
            <consortium name="RefSeq"/>
        </authorList>
    </citation>
    <scope>IDENTIFICATION</scope>
</reference>
<protein>
    <submittedName>
        <fullName evidence="2">Uncharacterized protein</fullName>
    </submittedName>
</protein>
<feature type="transmembrane region" description="Helical" evidence="1">
    <location>
        <begin position="47"/>
        <end position="70"/>
    </location>
</feature>
<gene>
    <name evidence="2" type="ORF">An18g04740</name>
</gene>
<dbReference type="GeneID" id="84593716"/>